<protein>
    <submittedName>
        <fullName evidence="1">Uncharacterized protein</fullName>
    </submittedName>
</protein>
<organism evidence="1 2">
    <name type="scientific">Planoprotostelium fungivorum</name>
    <dbReference type="NCBI Taxonomy" id="1890364"/>
    <lineage>
        <taxon>Eukaryota</taxon>
        <taxon>Amoebozoa</taxon>
        <taxon>Evosea</taxon>
        <taxon>Variosea</taxon>
        <taxon>Cavosteliida</taxon>
        <taxon>Cavosteliaceae</taxon>
        <taxon>Planoprotostelium</taxon>
    </lineage>
</organism>
<dbReference type="AlphaFoldDB" id="A0A2P6N115"/>
<comment type="caution">
    <text evidence="1">The sequence shown here is derived from an EMBL/GenBank/DDBJ whole genome shotgun (WGS) entry which is preliminary data.</text>
</comment>
<evidence type="ECO:0000313" key="1">
    <source>
        <dbReference type="EMBL" id="PRP77633.1"/>
    </source>
</evidence>
<proteinExistence type="predicted"/>
<evidence type="ECO:0000313" key="2">
    <source>
        <dbReference type="Proteomes" id="UP000241769"/>
    </source>
</evidence>
<dbReference type="EMBL" id="MDYQ01000257">
    <property type="protein sequence ID" value="PRP77633.1"/>
    <property type="molecule type" value="Genomic_DNA"/>
</dbReference>
<keyword evidence="2" id="KW-1185">Reference proteome</keyword>
<accession>A0A2P6N115</accession>
<gene>
    <name evidence="1" type="ORF">PROFUN_00494</name>
</gene>
<dbReference type="InParanoid" id="A0A2P6N115"/>
<name>A0A2P6N115_9EUKA</name>
<dbReference type="Proteomes" id="UP000241769">
    <property type="component" value="Unassembled WGS sequence"/>
</dbReference>
<sequence length="108" mass="12558">MEAINSKAVGSHPRNRRRQLFGLIPTNSKLLRISDEGAKRGKGHKRREIHRFLLDRSQCHHSRTHSMNRAHITKKIGDSLLCALGAELEYIVYEGPDETRNKRELYWV</sequence>
<reference evidence="1 2" key="1">
    <citation type="journal article" date="2018" name="Genome Biol. Evol.">
        <title>Multiple Roots of Fruiting Body Formation in Amoebozoa.</title>
        <authorList>
            <person name="Hillmann F."/>
            <person name="Forbes G."/>
            <person name="Novohradska S."/>
            <person name="Ferling I."/>
            <person name="Riege K."/>
            <person name="Groth M."/>
            <person name="Westermann M."/>
            <person name="Marz M."/>
            <person name="Spaller T."/>
            <person name="Winckler T."/>
            <person name="Schaap P."/>
            <person name="Glockner G."/>
        </authorList>
    </citation>
    <scope>NUCLEOTIDE SEQUENCE [LARGE SCALE GENOMIC DNA]</scope>
    <source>
        <strain evidence="1 2">Jena</strain>
    </source>
</reference>